<dbReference type="AlphaFoldDB" id="A0A9W2YI10"/>
<feature type="transmembrane region" description="Helical" evidence="6">
    <location>
        <begin position="123"/>
        <end position="140"/>
    </location>
</feature>
<dbReference type="PANTHER" id="PTHR13439">
    <property type="entry name" value="CT120 PROTEIN"/>
    <property type="match status" value="1"/>
</dbReference>
<keyword evidence="2 5" id="KW-0812">Transmembrane</keyword>
<evidence type="ECO:0000259" key="7">
    <source>
        <dbReference type="PROSITE" id="PS50922"/>
    </source>
</evidence>
<dbReference type="Pfam" id="PF03798">
    <property type="entry name" value="TRAM_LAG1_CLN8"/>
    <property type="match status" value="1"/>
</dbReference>
<feature type="domain" description="TLC" evidence="7">
    <location>
        <begin position="51"/>
        <end position="248"/>
    </location>
</feature>
<dbReference type="GO" id="GO:0071709">
    <property type="term" value="P:membrane assembly"/>
    <property type="evidence" value="ECO:0007669"/>
    <property type="project" value="TreeGrafter"/>
</dbReference>
<dbReference type="GO" id="GO:0007009">
    <property type="term" value="P:plasma membrane organization"/>
    <property type="evidence" value="ECO:0007669"/>
    <property type="project" value="TreeGrafter"/>
</dbReference>
<dbReference type="SMART" id="SM00724">
    <property type="entry name" value="TLC"/>
    <property type="match status" value="1"/>
</dbReference>
<dbReference type="PANTHER" id="PTHR13439:SF4">
    <property type="entry name" value="TLC DOMAIN-CONTAINING PROTEIN"/>
    <property type="match status" value="1"/>
</dbReference>
<dbReference type="GO" id="GO:0005886">
    <property type="term" value="C:plasma membrane"/>
    <property type="evidence" value="ECO:0007669"/>
    <property type="project" value="TreeGrafter"/>
</dbReference>
<feature type="transmembrane region" description="Helical" evidence="6">
    <location>
        <begin position="87"/>
        <end position="111"/>
    </location>
</feature>
<proteinExistence type="predicted"/>
<name>A0A9W2YI10_BIOGL</name>
<keyword evidence="8" id="KW-1185">Reference proteome</keyword>
<dbReference type="InterPro" id="IPR006634">
    <property type="entry name" value="TLC-dom"/>
</dbReference>
<protein>
    <submittedName>
        <fullName evidence="9">TLC domain-containing protein 2-like</fullName>
    </submittedName>
</protein>
<sequence length="258" mass="29806">METQMEHKNSEIWRDINEPNRGYLVVLLSTFLFYCVSLLAQYLQISSVAEKSKWKWKNISVSFIHSLISSIWSVLCFFERPDMAEDLITTYTTLSHTLIAFSVGYFLYDLLDLYMSRRSRQSLELIGHHFVIITCFMVAVGTRHYVGYAVVALLVEINSIFLHLRQLLQICGVSKLNSWSRVNSFVNLGTFIVFRILLLAWMTRWLVINKDSVPLLFYTLGSVGLAVMVAMNIILFYRLLRSDFIALKGNESDVKKTS</sequence>
<keyword evidence="3 6" id="KW-1133">Transmembrane helix</keyword>
<feature type="transmembrane region" description="Helical" evidence="6">
    <location>
        <begin position="185"/>
        <end position="203"/>
    </location>
</feature>
<dbReference type="GO" id="GO:0097035">
    <property type="term" value="P:regulation of membrane lipid distribution"/>
    <property type="evidence" value="ECO:0007669"/>
    <property type="project" value="TreeGrafter"/>
</dbReference>
<dbReference type="GO" id="GO:0055091">
    <property type="term" value="P:phospholipid homeostasis"/>
    <property type="evidence" value="ECO:0007669"/>
    <property type="project" value="TreeGrafter"/>
</dbReference>
<evidence type="ECO:0000256" key="5">
    <source>
        <dbReference type="PROSITE-ProRule" id="PRU00205"/>
    </source>
</evidence>
<keyword evidence="4 5" id="KW-0472">Membrane</keyword>
<gene>
    <name evidence="9" type="primary">LOC106072645</name>
</gene>
<accession>A0A9W2YI10</accession>
<dbReference type="RefSeq" id="XP_055862367.1">
    <property type="nucleotide sequence ID" value="XM_056006392.1"/>
</dbReference>
<dbReference type="InterPro" id="IPR050846">
    <property type="entry name" value="TLCD"/>
</dbReference>
<evidence type="ECO:0000256" key="1">
    <source>
        <dbReference type="ARBA" id="ARBA00004141"/>
    </source>
</evidence>
<evidence type="ECO:0000256" key="4">
    <source>
        <dbReference type="ARBA" id="ARBA00023136"/>
    </source>
</evidence>
<evidence type="ECO:0000256" key="6">
    <source>
        <dbReference type="SAM" id="Phobius"/>
    </source>
</evidence>
<evidence type="ECO:0000313" key="8">
    <source>
        <dbReference type="Proteomes" id="UP001165740"/>
    </source>
</evidence>
<dbReference type="PROSITE" id="PS50922">
    <property type="entry name" value="TLC"/>
    <property type="match status" value="1"/>
</dbReference>
<evidence type="ECO:0000256" key="2">
    <source>
        <dbReference type="ARBA" id="ARBA00022692"/>
    </source>
</evidence>
<feature type="transmembrane region" description="Helical" evidence="6">
    <location>
        <begin position="23"/>
        <end position="44"/>
    </location>
</feature>
<feature type="transmembrane region" description="Helical" evidence="6">
    <location>
        <begin position="215"/>
        <end position="240"/>
    </location>
</feature>
<organism evidence="8 9">
    <name type="scientific">Biomphalaria glabrata</name>
    <name type="common">Bloodfluke planorb</name>
    <name type="synonym">Freshwater snail</name>
    <dbReference type="NCBI Taxonomy" id="6526"/>
    <lineage>
        <taxon>Eukaryota</taxon>
        <taxon>Metazoa</taxon>
        <taxon>Spiralia</taxon>
        <taxon>Lophotrochozoa</taxon>
        <taxon>Mollusca</taxon>
        <taxon>Gastropoda</taxon>
        <taxon>Heterobranchia</taxon>
        <taxon>Euthyneura</taxon>
        <taxon>Panpulmonata</taxon>
        <taxon>Hygrophila</taxon>
        <taxon>Lymnaeoidea</taxon>
        <taxon>Planorbidae</taxon>
        <taxon>Biomphalaria</taxon>
    </lineage>
</organism>
<reference evidence="9" key="1">
    <citation type="submission" date="2025-08" db="UniProtKB">
        <authorList>
            <consortium name="RefSeq"/>
        </authorList>
    </citation>
    <scope>IDENTIFICATION</scope>
</reference>
<feature type="transmembrane region" description="Helical" evidence="6">
    <location>
        <begin position="146"/>
        <end position="164"/>
    </location>
</feature>
<dbReference type="Proteomes" id="UP001165740">
    <property type="component" value="Chromosome 12"/>
</dbReference>
<comment type="subcellular location">
    <subcellularLocation>
        <location evidence="1">Membrane</location>
        <topology evidence="1">Multi-pass membrane protein</topology>
    </subcellularLocation>
</comment>
<evidence type="ECO:0000256" key="3">
    <source>
        <dbReference type="ARBA" id="ARBA00022989"/>
    </source>
</evidence>
<dbReference type="OrthoDB" id="10266980at2759"/>
<evidence type="ECO:0000313" key="9">
    <source>
        <dbReference type="RefSeq" id="XP_055862367.1"/>
    </source>
</evidence>
<dbReference type="GeneID" id="106072645"/>
<dbReference type="OMA" id="WMSLWLL"/>